<comment type="subcellular location">
    <subcellularLocation>
        <location evidence="1">Membrane</location>
        <topology evidence="1">Multi-pass membrane protein</topology>
    </subcellularLocation>
</comment>
<dbReference type="PANTHER" id="PTHR11537">
    <property type="entry name" value="VOLTAGE-GATED POTASSIUM CHANNEL"/>
    <property type="match status" value="1"/>
</dbReference>
<dbReference type="Gene3D" id="1.20.120.350">
    <property type="entry name" value="Voltage-gated potassium channels. Chain C"/>
    <property type="match status" value="1"/>
</dbReference>
<dbReference type="OrthoDB" id="9810759at2"/>
<keyword evidence="7" id="KW-0407">Ion channel</keyword>
<keyword evidence="2" id="KW-0813">Transport</keyword>
<reference evidence="10 11" key="1">
    <citation type="submission" date="2011-02" db="EMBL/GenBank/DDBJ databases">
        <authorList>
            <person name="Nelson K.E."/>
            <person name="Sutton G."/>
            <person name="Torralba M."/>
            <person name="Durkin S."/>
            <person name="Harkins D."/>
            <person name="Montgomery R."/>
            <person name="Ziemer C."/>
            <person name="Klaassens E."/>
            <person name="Ocuiv P."/>
            <person name="Morrison M."/>
        </authorList>
    </citation>
    <scope>NUCLEOTIDE SEQUENCE [LARGE SCALE GENOMIC DNA]</scope>
    <source>
        <strain evidence="10 11">8</strain>
    </source>
</reference>
<keyword evidence="11" id="KW-1185">Reference proteome</keyword>
<evidence type="ECO:0000256" key="7">
    <source>
        <dbReference type="ARBA" id="ARBA00023303"/>
    </source>
</evidence>
<dbReference type="InterPro" id="IPR013099">
    <property type="entry name" value="K_chnl_dom"/>
</dbReference>
<dbReference type="InterPro" id="IPR027359">
    <property type="entry name" value="Volt_channel_dom_sf"/>
</dbReference>
<proteinExistence type="predicted"/>
<feature type="transmembrane region" description="Helical" evidence="8">
    <location>
        <begin position="124"/>
        <end position="145"/>
    </location>
</feature>
<organism evidence="10 11">
    <name type="scientific">Ruminococcus albus 8</name>
    <dbReference type="NCBI Taxonomy" id="246199"/>
    <lineage>
        <taxon>Bacteria</taxon>
        <taxon>Bacillati</taxon>
        <taxon>Bacillota</taxon>
        <taxon>Clostridia</taxon>
        <taxon>Eubacteriales</taxon>
        <taxon>Oscillospiraceae</taxon>
        <taxon>Ruminococcus</taxon>
    </lineage>
</organism>
<dbReference type="AlphaFoldDB" id="E9S9A0"/>
<evidence type="ECO:0000313" key="10">
    <source>
        <dbReference type="EMBL" id="EGC04054.1"/>
    </source>
</evidence>
<protein>
    <submittedName>
        <fullName evidence="10">Ion channel</fullName>
    </submittedName>
</protein>
<dbReference type="STRING" id="246199.CUS_6212"/>
<feature type="transmembrane region" description="Helical" evidence="8">
    <location>
        <begin position="9"/>
        <end position="28"/>
    </location>
</feature>
<evidence type="ECO:0000256" key="2">
    <source>
        <dbReference type="ARBA" id="ARBA00022448"/>
    </source>
</evidence>
<dbReference type="SUPFAM" id="SSF81324">
    <property type="entry name" value="Voltage-gated potassium channels"/>
    <property type="match status" value="1"/>
</dbReference>
<keyword evidence="5" id="KW-0406">Ion transport</keyword>
<keyword evidence="4 8" id="KW-1133">Transmembrane helix</keyword>
<evidence type="ECO:0000256" key="3">
    <source>
        <dbReference type="ARBA" id="ARBA00022692"/>
    </source>
</evidence>
<name>E9S9A0_RUMAL</name>
<gene>
    <name evidence="10" type="ORF">CUS_6212</name>
</gene>
<dbReference type="Pfam" id="PF07885">
    <property type="entry name" value="Ion_trans_2"/>
    <property type="match status" value="1"/>
</dbReference>
<evidence type="ECO:0000259" key="9">
    <source>
        <dbReference type="Pfam" id="PF07885"/>
    </source>
</evidence>
<keyword evidence="6 8" id="KW-0472">Membrane</keyword>
<dbReference type="eggNOG" id="COG1226">
    <property type="taxonomic scope" value="Bacteria"/>
</dbReference>
<dbReference type="InterPro" id="IPR028325">
    <property type="entry name" value="VG_K_chnl"/>
</dbReference>
<evidence type="ECO:0000313" key="11">
    <source>
        <dbReference type="Proteomes" id="UP000004259"/>
    </source>
</evidence>
<dbReference type="GO" id="GO:0001508">
    <property type="term" value="P:action potential"/>
    <property type="evidence" value="ECO:0007669"/>
    <property type="project" value="TreeGrafter"/>
</dbReference>
<evidence type="ECO:0000256" key="6">
    <source>
        <dbReference type="ARBA" id="ARBA00023136"/>
    </source>
</evidence>
<dbReference type="Gene3D" id="1.10.287.70">
    <property type="match status" value="1"/>
</dbReference>
<dbReference type="RefSeq" id="WP_002847548.1">
    <property type="nucleotide sequence ID" value="NZ_ADKM02000040.1"/>
</dbReference>
<feature type="domain" description="Potassium channel" evidence="9">
    <location>
        <begin position="131"/>
        <end position="203"/>
    </location>
</feature>
<dbReference type="GO" id="GO:0005249">
    <property type="term" value="F:voltage-gated potassium channel activity"/>
    <property type="evidence" value="ECO:0007669"/>
    <property type="project" value="InterPro"/>
</dbReference>
<accession>E9S9A0</accession>
<keyword evidence="3 8" id="KW-0812">Transmembrane</keyword>
<sequence>MKLGKTQHIVYDVVMSALAVFAAVLVLFDCTGSLSEWVRTVSVAIYVLFAADLAVRTAAAPDKHRFFKINFWDAVAVLPIHGILPPLPDPRADTFLNVLNLIRIVAFLSRPLRKAQRFYNTNGFKYVVFATFMTIITGGVLIHYAEGMDFGDGIWWAFVTATTVGYGDISPSTLYGRLIAMVLMLVGIGLIGSLTSTLTSFFMNRQHKKPADAVIETVKAQLDRFDELSDDDIEQLCKVLKALRTEGVKERR</sequence>
<dbReference type="Proteomes" id="UP000004259">
    <property type="component" value="Unassembled WGS sequence"/>
</dbReference>
<comment type="caution">
    <text evidence="10">The sequence shown here is derived from an EMBL/GenBank/DDBJ whole genome shotgun (WGS) entry which is preliminary data.</text>
</comment>
<dbReference type="PANTHER" id="PTHR11537:SF254">
    <property type="entry name" value="POTASSIUM VOLTAGE-GATED CHANNEL PROTEIN SHAB"/>
    <property type="match status" value="1"/>
</dbReference>
<evidence type="ECO:0000256" key="5">
    <source>
        <dbReference type="ARBA" id="ARBA00023065"/>
    </source>
</evidence>
<evidence type="ECO:0000256" key="4">
    <source>
        <dbReference type="ARBA" id="ARBA00022989"/>
    </source>
</evidence>
<feature type="transmembrane region" description="Helical" evidence="8">
    <location>
        <begin position="40"/>
        <end position="59"/>
    </location>
</feature>
<dbReference type="GO" id="GO:0008076">
    <property type="term" value="C:voltage-gated potassium channel complex"/>
    <property type="evidence" value="ECO:0007669"/>
    <property type="project" value="InterPro"/>
</dbReference>
<dbReference type="EMBL" id="ADKM02000040">
    <property type="protein sequence ID" value="EGC04054.1"/>
    <property type="molecule type" value="Genomic_DNA"/>
</dbReference>
<feature type="transmembrane region" description="Helical" evidence="8">
    <location>
        <begin position="178"/>
        <end position="202"/>
    </location>
</feature>
<evidence type="ECO:0000256" key="1">
    <source>
        <dbReference type="ARBA" id="ARBA00004141"/>
    </source>
</evidence>
<evidence type="ECO:0000256" key="8">
    <source>
        <dbReference type="SAM" id="Phobius"/>
    </source>
</evidence>